<evidence type="ECO:0000256" key="6">
    <source>
        <dbReference type="ARBA" id="ARBA00022842"/>
    </source>
</evidence>
<dbReference type="CDD" id="cd18731">
    <property type="entry name" value="PIN_NgFitB-like"/>
    <property type="match status" value="1"/>
</dbReference>
<keyword evidence="5 8" id="KW-0378">Hydrolase</keyword>
<feature type="binding site" evidence="8">
    <location>
        <position position="5"/>
    </location>
    <ligand>
        <name>Mg(2+)</name>
        <dbReference type="ChEBI" id="CHEBI:18420"/>
    </ligand>
</feature>
<keyword evidence="11" id="KW-1185">Reference proteome</keyword>
<reference evidence="10 11" key="1">
    <citation type="submission" date="2018-06" db="EMBL/GenBank/DDBJ databases">
        <title>Genomic Encyclopedia of Type Strains, Phase IV (KMG-IV): sequencing the most valuable type-strain genomes for metagenomic binning, comparative biology and taxonomic classification.</title>
        <authorList>
            <person name="Goeker M."/>
        </authorList>
    </citation>
    <scope>NUCLEOTIDE SEQUENCE [LARGE SCALE GENOMIC DNA]</scope>
    <source>
        <strain evidence="10 11">DSM 24875</strain>
    </source>
</reference>
<dbReference type="Gene3D" id="3.40.50.1010">
    <property type="entry name" value="5'-nuclease"/>
    <property type="match status" value="1"/>
</dbReference>
<evidence type="ECO:0000256" key="2">
    <source>
        <dbReference type="ARBA" id="ARBA00022649"/>
    </source>
</evidence>
<dbReference type="GO" id="GO:0090729">
    <property type="term" value="F:toxin activity"/>
    <property type="evidence" value="ECO:0007669"/>
    <property type="project" value="UniProtKB-KW"/>
</dbReference>
<name>A0A366F7G8_9HYPH</name>
<dbReference type="RefSeq" id="WP_113890408.1">
    <property type="nucleotide sequence ID" value="NZ_QNRK01000018.1"/>
</dbReference>
<keyword evidence="6 8" id="KW-0460">Magnesium</keyword>
<dbReference type="OrthoDB" id="7188375at2"/>
<dbReference type="AlphaFoldDB" id="A0A366F7G8"/>
<evidence type="ECO:0000259" key="9">
    <source>
        <dbReference type="Pfam" id="PF01850"/>
    </source>
</evidence>
<proteinExistence type="inferred from homology"/>
<keyword evidence="3 8" id="KW-0540">Nuclease</keyword>
<dbReference type="GO" id="GO:0000287">
    <property type="term" value="F:magnesium ion binding"/>
    <property type="evidence" value="ECO:0007669"/>
    <property type="project" value="UniProtKB-UniRule"/>
</dbReference>
<comment type="similarity">
    <text evidence="7 8">Belongs to the PINc/VapC protein family.</text>
</comment>
<dbReference type="EMBL" id="QNRK01000018">
    <property type="protein sequence ID" value="RBP10582.1"/>
    <property type="molecule type" value="Genomic_DNA"/>
</dbReference>
<evidence type="ECO:0000256" key="4">
    <source>
        <dbReference type="ARBA" id="ARBA00022723"/>
    </source>
</evidence>
<dbReference type="InterPro" id="IPR002716">
    <property type="entry name" value="PIN_dom"/>
</dbReference>
<keyword evidence="2 8" id="KW-1277">Toxin-antitoxin system</keyword>
<gene>
    <name evidence="8" type="primary">vapC</name>
    <name evidence="10" type="ORF">DFR50_11868</name>
</gene>
<dbReference type="GO" id="GO:0016787">
    <property type="term" value="F:hydrolase activity"/>
    <property type="evidence" value="ECO:0007669"/>
    <property type="project" value="UniProtKB-KW"/>
</dbReference>
<comment type="function">
    <text evidence="8">Toxic component of a toxin-antitoxin (TA) system. An RNase.</text>
</comment>
<sequence>MILLDTNIVSEAMKPEPAPAVRAWLDAQSAETLFLSSVTVAELMFGVGALPGGRRKDRLAAALDGVMDLFADRILPFDTRAARHYAERAVRTRAAGKGFPTPDGYIAAIAALHDFAVASRDTSAFSAAGLTVIDPWTAGV</sequence>
<dbReference type="InterPro" id="IPR029060">
    <property type="entry name" value="PIN-like_dom_sf"/>
</dbReference>
<dbReference type="PANTHER" id="PTHR33653">
    <property type="entry name" value="RIBONUCLEASE VAPC2"/>
    <property type="match status" value="1"/>
</dbReference>
<organism evidence="10 11">
    <name type="scientific">Roseiarcus fermentans</name>
    <dbReference type="NCBI Taxonomy" id="1473586"/>
    <lineage>
        <taxon>Bacteria</taxon>
        <taxon>Pseudomonadati</taxon>
        <taxon>Pseudomonadota</taxon>
        <taxon>Alphaproteobacteria</taxon>
        <taxon>Hyphomicrobiales</taxon>
        <taxon>Roseiarcaceae</taxon>
        <taxon>Roseiarcus</taxon>
    </lineage>
</organism>
<evidence type="ECO:0000313" key="11">
    <source>
        <dbReference type="Proteomes" id="UP000253529"/>
    </source>
</evidence>
<keyword evidence="4 8" id="KW-0479">Metal-binding</keyword>
<accession>A0A366F7G8</accession>
<evidence type="ECO:0000256" key="5">
    <source>
        <dbReference type="ARBA" id="ARBA00022801"/>
    </source>
</evidence>
<evidence type="ECO:0000256" key="7">
    <source>
        <dbReference type="ARBA" id="ARBA00038093"/>
    </source>
</evidence>
<dbReference type="HAMAP" id="MF_00265">
    <property type="entry name" value="VapC_Nob1"/>
    <property type="match status" value="1"/>
</dbReference>
<feature type="binding site" evidence="8">
    <location>
        <position position="103"/>
    </location>
    <ligand>
        <name>Mg(2+)</name>
        <dbReference type="ChEBI" id="CHEBI:18420"/>
    </ligand>
</feature>
<dbReference type="Pfam" id="PF01850">
    <property type="entry name" value="PIN"/>
    <property type="match status" value="1"/>
</dbReference>
<evidence type="ECO:0000256" key="3">
    <source>
        <dbReference type="ARBA" id="ARBA00022722"/>
    </source>
</evidence>
<comment type="cofactor">
    <cofactor evidence="1 8">
        <name>Mg(2+)</name>
        <dbReference type="ChEBI" id="CHEBI:18420"/>
    </cofactor>
</comment>
<dbReference type="GO" id="GO:0004540">
    <property type="term" value="F:RNA nuclease activity"/>
    <property type="evidence" value="ECO:0007669"/>
    <property type="project" value="InterPro"/>
</dbReference>
<dbReference type="InterPro" id="IPR022907">
    <property type="entry name" value="VapC_family"/>
</dbReference>
<feature type="domain" description="PIN" evidence="9">
    <location>
        <begin position="2"/>
        <end position="125"/>
    </location>
</feature>
<dbReference type="EC" id="3.1.-.-" evidence="8"/>
<protein>
    <recommendedName>
        <fullName evidence="8">Ribonuclease VapC</fullName>
        <shortName evidence="8">RNase VapC</shortName>
        <ecNumber evidence="8">3.1.-.-</ecNumber>
    </recommendedName>
    <alternativeName>
        <fullName evidence="8">Toxin VapC</fullName>
    </alternativeName>
</protein>
<evidence type="ECO:0000256" key="8">
    <source>
        <dbReference type="HAMAP-Rule" id="MF_00265"/>
    </source>
</evidence>
<comment type="caution">
    <text evidence="10">The sequence shown here is derived from an EMBL/GenBank/DDBJ whole genome shotgun (WGS) entry which is preliminary data.</text>
</comment>
<dbReference type="SUPFAM" id="SSF88723">
    <property type="entry name" value="PIN domain-like"/>
    <property type="match status" value="1"/>
</dbReference>
<keyword evidence="8" id="KW-0800">Toxin</keyword>
<dbReference type="InterPro" id="IPR050556">
    <property type="entry name" value="Type_II_TA_system_RNase"/>
</dbReference>
<dbReference type="Proteomes" id="UP000253529">
    <property type="component" value="Unassembled WGS sequence"/>
</dbReference>
<evidence type="ECO:0000313" key="10">
    <source>
        <dbReference type="EMBL" id="RBP10582.1"/>
    </source>
</evidence>
<dbReference type="PANTHER" id="PTHR33653:SF1">
    <property type="entry name" value="RIBONUCLEASE VAPC2"/>
    <property type="match status" value="1"/>
</dbReference>
<evidence type="ECO:0000256" key="1">
    <source>
        <dbReference type="ARBA" id="ARBA00001946"/>
    </source>
</evidence>